<dbReference type="CDD" id="cd06223">
    <property type="entry name" value="PRTases_typeI"/>
    <property type="match status" value="1"/>
</dbReference>
<dbReference type="InterPro" id="IPR051910">
    <property type="entry name" value="ComF/GntX_DNA_util-trans"/>
</dbReference>
<evidence type="ECO:0000259" key="2">
    <source>
        <dbReference type="Pfam" id="PF00156"/>
    </source>
</evidence>
<accession>A0A4S8FBB5</accession>
<dbReference type="Pfam" id="PF00156">
    <property type="entry name" value="Pribosyltran"/>
    <property type="match status" value="1"/>
</dbReference>
<dbReference type="PANTHER" id="PTHR47505">
    <property type="entry name" value="DNA UTILIZATION PROTEIN YHGH"/>
    <property type="match status" value="1"/>
</dbReference>
<keyword evidence="4" id="KW-1185">Reference proteome</keyword>
<comment type="caution">
    <text evidence="3">The sequence shown here is derived from an EMBL/GenBank/DDBJ whole genome shotgun (WGS) entry which is preliminary data.</text>
</comment>
<feature type="domain" description="Phosphoribosyltransferase" evidence="2">
    <location>
        <begin position="196"/>
        <end position="251"/>
    </location>
</feature>
<dbReference type="PANTHER" id="PTHR47505:SF1">
    <property type="entry name" value="DNA UTILIZATION PROTEIN YHGH"/>
    <property type="match status" value="1"/>
</dbReference>
<dbReference type="Gene3D" id="3.40.50.2020">
    <property type="match status" value="1"/>
</dbReference>
<dbReference type="SUPFAM" id="SSF53271">
    <property type="entry name" value="PRTase-like"/>
    <property type="match status" value="1"/>
</dbReference>
<evidence type="ECO:0000313" key="4">
    <source>
        <dbReference type="Proteomes" id="UP000308917"/>
    </source>
</evidence>
<dbReference type="InterPro" id="IPR000836">
    <property type="entry name" value="PRTase_dom"/>
</dbReference>
<dbReference type="Proteomes" id="UP000308917">
    <property type="component" value="Unassembled WGS sequence"/>
</dbReference>
<dbReference type="EMBL" id="STFG01000002">
    <property type="protein sequence ID" value="THU04567.1"/>
    <property type="molecule type" value="Genomic_DNA"/>
</dbReference>
<proteinExistence type="inferred from homology"/>
<evidence type="ECO:0000256" key="1">
    <source>
        <dbReference type="ARBA" id="ARBA00008007"/>
    </source>
</evidence>
<reference evidence="3 4" key="1">
    <citation type="journal article" date="2015" name="Antonie Van Leeuwenhoek">
        <title>Lampropedia puyangensis sp. nov., isolated from symptomatic bark of Populus ? euramericana canker and emended description of Lampropedia hyalina (Ehrenberg 1832) Lee et al. 2004.</title>
        <authorList>
            <person name="Li Y."/>
            <person name="Wang T."/>
            <person name="Piao C.G."/>
            <person name="Wang L.F."/>
            <person name="Tian G.Z."/>
            <person name="Zhu T.H."/>
            <person name="Guo M.W."/>
        </authorList>
    </citation>
    <scope>NUCLEOTIDE SEQUENCE [LARGE SCALE GENOMIC DNA]</scope>
    <source>
        <strain evidence="3 4">2-bin</strain>
    </source>
</reference>
<organism evidence="3 4">
    <name type="scientific">Lampropedia puyangensis</name>
    <dbReference type="NCBI Taxonomy" id="1330072"/>
    <lineage>
        <taxon>Bacteria</taxon>
        <taxon>Pseudomonadati</taxon>
        <taxon>Pseudomonadota</taxon>
        <taxon>Betaproteobacteria</taxon>
        <taxon>Burkholderiales</taxon>
        <taxon>Comamonadaceae</taxon>
        <taxon>Lampropedia</taxon>
    </lineage>
</organism>
<gene>
    <name evidence="3" type="ORF">E9531_04075</name>
</gene>
<protein>
    <submittedName>
        <fullName evidence="3">ComF family protein</fullName>
    </submittedName>
</protein>
<dbReference type="InterPro" id="IPR029057">
    <property type="entry name" value="PRTase-like"/>
</dbReference>
<comment type="similarity">
    <text evidence="1">Belongs to the ComF/GntX family.</text>
</comment>
<evidence type="ECO:0000313" key="3">
    <source>
        <dbReference type="EMBL" id="THU04567.1"/>
    </source>
</evidence>
<sequence length="256" mass="28779">MNRVRHTNQFIRLARQLRGWRVGDLLPAQCPFCHAWPVWHQPGGICATCLVRYARQTPRCTCCALALPAPEMPCPSCAALPSPLQRCIAAVDYAYPWHQAVAAFKFAQQPAWAQAMSQLLLAQPDCHVLVEHCDWIVPVPLSAQRLRERGYNQAWELCRALAHRCDQTGKCLPYAITRHHVPQTQAKQSRQERLRRMHRMFALTSGNSTMWAGRRVLLVDDVMTTGATLFALAKTLQAAGASRVDALVFARTPFEG</sequence>
<dbReference type="AlphaFoldDB" id="A0A4S8FBB5"/>
<name>A0A4S8FBB5_9BURK</name>